<evidence type="ECO:0008006" key="3">
    <source>
        <dbReference type="Google" id="ProtNLM"/>
    </source>
</evidence>
<evidence type="ECO:0000313" key="2">
    <source>
        <dbReference type="Proteomes" id="UP001138997"/>
    </source>
</evidence>
<sequence>MSALLSWAEVSRWDTNPVESGYTDATRISGALDRTEASLPQTEVKTWSGDAADAAATAARQQRKTIEEYGEAAETLKNGLRDAVADVREVVDEVRRIKEYAAGPAVSLTIADDGTVSDELEPALCASEEEAAEYTAGRQDLVDQLARRIAKVVEKAKDADNYLVKAIDKTMTFDEQFKAPAKEVKELYSGVTGTVDYAKWKAARSAAHAPSDYGSYLRELSRYARMRPAGPDLGVGQLTDAQNLLPLNSSVKRINQAVAGLDSAASLADVERMYDTNKAYLLWDQLRGVQGEKQAMKTVQTLYPTVVADDVTRMMSKFDKNFLVRGATKVGAFTGAVMGPVEVGLGAKDVYDAVRDDDAATDQRIAKGVGGVASAVSGGTTTVLALGLIAPAAAPVALGVVVGGSVIAAGAAAYEHREQIGHALSSGLDTVGDVAGAAGDKLGAAGDRVGGLVSGGVSKLGSIF</sequence>
<dbReference type="SUPFAM" id="SSF140453">
    <property type="entry name" value="EsxAB dimer-like"/>
    <property type="match status" value="1"/>
</dbReference>
<dbReference type="Proteomes" id="UP001138997">
    <property type="component" value="Unassembled WGS sequence"/>
</dbReference>
<comment type="caution">
    <text evidence="1">The sequence shown here is derived from an EMBL/GenBank/DDBJ whole genome shotgun (WGS) entry which is preliminary data.</text>
</comment>
<dbReference type="RefSeq" id="WP_231440958.1">
    <property type="nucleotide sequence ID" value="NZ_JAJOMB010000005.1"/>
</dbReference>
<dbReference type="EMBL" id="JAJOMB010000005">
    <property type="protein sequence ID" value="MCD5311599.1"/>
    <property type="molecule type" value="Genomic_DNA"/>
</dbReference>
<dbReference type="AlphaFoldDB" id="A0A9X1ND69"/>
<proteinExistence type="predicted"/>
<dbReference type="InterPro" id="IPR036689">
    <property type="entry name" value="ESAT-6-like_sf"/>
</dbReference>
<gene>
    <name evidence="1" type="ORF">LR394_11855</name>
</gene>
<reference evidence="1" key="1">
    <citation type="submission" date="2021-11" db="EMBL/GenBank/DDBJ databases">
        <title>Streptomyces corallinus and Kineosporia corallina sp. nov., two new coral-derived marine actinobacteria.</title>
        <authorList>
            <person name="Buangrab K."/>
            <person name="Sutthacheep M."/>
            <person name="Yeemin T."/>
            <person name="Harunari E."/>
            <person name="Igarashi Y."/>
            <person name="Sripreechasak P."/>
            <person name="Kanchanasin P."/>
            <person name="Tanasupawat S."/>
            <person name="Phongsopitanun W."/>
        </authorList>
    </citation>
    <scope>NUCLEOTIDE SEQUENCE</scope>
    <source>
        <strain evidence="1">JCM 31032</strain>
    </source>
</reference>
<accession>A0A9X1ND69</accession>
<protein>
    <recommendedName>
        <fullName evidence="3">WXG100 family type VII secretion target</fullName>
    </recommendedName>
</protein>
<evidence type="ECO:0000313" key="1">
    <source>
        <dbReference type="EMBL" id="MCD5311599.1"/>
    </source>
</evidence>
<name>A0A9X1ND69_9ACTN</name>
<keyword evidence="2" id="KW-1185">Reference proteome</keyword>
<organism evidence="1 2">
    <name type="scientific">Kineosporia babensis</name>
    <dbReference type="NCBI Taxonomy" id="499548"/>
    <lineage>
        <taxon>Bacteria</taxon>
        <taxon>Bacillati</taxon>
        <taxon>Actinomycetota</taxon>
        <taxon>Actinomycetes</taxon>
        <taxon>Kineosporiales</taxon>
        <taxon>Kineosporiaceae</taxon>
        <taxon>Kineosporia</taxon>
    </lineage>
</organism>